<dbReference type="GO" id="GO:0032040">
    <property type="term" value="C:small-subunit processome"/>
    <property type="evidence" value="ECO:0007669"/>
    <property type="project" value="TreeGrafter"/>
</dbReference>
<proteinExistence type="predicted"/>
<evidence type="ECO:0000256" key="1">
    <source>
        <dbReference type="ARBA" id="ARBA00002869"/>
    </source>
</evidence>
<protein>
    <recommendedName>
        <fullName evidence="3">Pre-uroporphyrinogen synthase</fullName>
    </recommendedName>
</protein>
<dbReference type="InterPro" id="IPR015943">
    <property type="entry name" value="WD40/YVTN_repeat-like_dom_sf"/>
</dbReference>
<dbReference type="FunFam" id="3.40.190.10:FF:000086">
    <property type="entry name" value="Probable porphobilinogen deaminase"/>
    <property type="match status" value="1"/>
</dbReference>
<dbReference type="NCBIfam" id="TIGR00212">
    <property type="entry name" value="hemC"/>
    <property type="match status" value="1"/>
</dbReference>
<reference evidence="8 9" key="1">
    <citation type="submission" date="2015-11" db="EMBL/GenBank/DDBJ databases">
        <title>Genomes and virulence difference between two physiological races of Phytophthora nicotianae.</title>
        <authorList>
            <person name="Liu H."/>
            <person name="Ma X."/>
            <person name="Yu H."/>
            <person name="Fang D."/>
            <person name="Li Y."/>
            <person name="Wang X."/>
            <person name="Wang W."/>
            <person name="Dong Y."/>
            <person name="Xiao B."/>
        </authorList>
    </citation>
    <scope>NUCLEOTIDE SEQUENCE [LARGE SCALE GENOMIC DNA]</scope>
    <source>
        <strain evidence="9">race 1</strain>
    </source>
</reference>
<dbReference type="GO" id="GO:0034388">
    <property type="term" value="C:Pwp2p-containing subcomplex of 90S preribosome"/>
    <property type="evidence" value="ECO:0007669"/>
    <property type="project" value="TreeGrafter"/>
</dbReference>
<dbReference type="Gene3D" id="2.130.10.10">
    <property type="entry name" value="YVTN repeat-like/Quinoprotein amine dehydrogenase"/>
    <property type="match status" value="2"/>
</dbReference>
<gene>
    <name evidence="8" type="ORF">AM588_10001227</name>
</gene>
<feature type="domain" description="Porphobilinogen deaminase N-terminal" evidence="6">
    <location>
        <begin position="15"/>
        <end position="231"/>
    </location>
</feature>
<dbReference type="Pfam" id="PF25171">
    <property type="entry name" value="Beta-prop_WDR36-Utp21_1st"/>
    <property type="match status" value="1"/>
</dbReference>
<evidence type="ECO:0000313" key="8">
    <source>
        <dbReference type="EMBL" id="KUF86603.1"/>
    </source>
</evidence>
<dbReference type="PANTHER" id="PTHR22840">
    <property type="entry name" value="WD REPEAT-CONTAINING PROTEIN 36"/>
    <property type="match status" value="1"/>
</dbReference>
<dbReference type="FunFam" id="3.40.190.10:FF:000216">
    <property type="entry name" value="Porphobilinogen deaminase, variant"/>
    <property type="match status" value="1"/>
</dbReference>
<dbReference type="SUPFAM" id="SSF53850">
    <property type="entry name" value="Periplasmic binding protein-like II"/>
    <property type="match status" value="1"/>
</dbReference>
<dbReference type="InterPro" id="IPR022417">
    <property type="entry name" value="Porphobilin_deaminase_N"/>
</dbReference>
<dbReference type="AlphaFoldDB" id="A0A0W8CQZ6"/>
<evidence type="ECO:0000259" key="7">
    <source>
        <dbReference type="Pfam" id="PF25171"/>
    </source>
</evidence>
<dbReference type="SUPFAM" id="SSF50978">
    <property type="entry name" value="WD40 repeat-like"/>
    <property type="match status" value="1"/>
</dbReference>
<dbReference type="Pfam" id="PF00400">
    <property type="entry name" value="WD40"/>
    <property type="match status" value="1"/>
</dbReference>
<comment type="catalytic activity">
    <reaction evidence="4">
        <text>4 porphobilinogen + H2O = hydroxymethylbilane + 4 NH4(+)</text>
        <dbReference type="Rhea" id="RHEA:13185"/>
        <dbReference type="ChEBI" id="CHEBI:15377"/>
        <dbReference type="ChEBI" id="CHEBI:28938"/>
        <dbReference type="ChEBI" id="CHEBI:57845"/>
        <dbReference type="ChEBI" id="CHEBI:58126"/>
        <dbReference type="EC" id="2.5.1.61"/>
    </reaction>
</comment>
<evidence type="ECO:0000313" key="9">
    <source>
        <dbReference type="Proteomes" id="UP000054636"/>
    </source>
</evidence>
<dbReference type="SMART" id="SM00320">
    <property type="entry name" value="WD40"/>
    <property type="match status" value="5"/>
</dbReference>
<dbReference type="GO" id="GO:0033014">
    <property type="term" value="P:tetrapyrrole biosynthetic process"/>
    <property type="evidence" value="ECO:0007669"/>
    <property type="project" value="InterPro"/>
</dbReference>
<keyword evidence="5" id="KW-0853">WD repeat</keyword>
<dbReference type="Gene3D" id="3.30.160.40">
    <property type="entry name" value="Porphobilinogen deaminase, C-terminal domain"/>
    <property type="match status" value="1"/>
</dbReference>
<evidence type="ECO:0000259" key="6">
    <source>
        <dbReference type="Pfam" id="PF01379"/>
    </source>
</evidence>
<dbReference type="PANTHER" id="PTHR22840:SF12">
    <property type="entry name" value="WD REPEAT-CONTAINING PROTEIN 36"/>
    <property type="match status" value="1"/>
</dbReference>
<dbReference type="InterPro" id="IPR036803">
    <property type="entry name" value="Porphobilinogen_deaminase_C_sf"/>
</dbReference>
<dbReference type="InterPro" id="IPR000860">
    <property type="entry name" value="HemC"/>
</dbReference>
<name>A0A0W8CQZ6_PHYNI</name>
<feature type="repeat" description="WD" evidence="5">
    <location>
        <begin position="700"/>
        <end position="741"/>
    </location>
</feature>
<evidence type="ECO:0000256" key="2">
    <source>
        <dbReference type="ARBA" id="ARBA00004735"/>
    </source>
</evidence>
<dbReference type="Gene3D" id="3.40.190.10">
    <property type="entry name" value="Periplasmic binding protein-like II"/>
    <property type="match status" value="2"/>
</dbReference>
<dbReference type="GO" id="GO:0004418">
    <property type="term" value="F:hydroxymethylbilane synthase activity"/>
    <property type="evidence" value="ECO:0007669"/>
    <property type="project" value="UniProtKB-EC"/>
</dbReference>
<sequence length="773" mass="84564">MTSPKSSPTSAKRTIFVSSRKSQLAMAQTNTVIAMLEERFPNLNFVVGQEDTVGDQVLDRHLSDLGTTTASGLFTKSLEEALLAKTASFAVHSLKDMPTTLPDGLVLAAITKRESPEDAAVIHPKHKEKGIKTLKDLPEGSVIGTSSLRREALLRSQFPTFEIKTVRGNIQTRLAKLDEHDDYDAIIVAACGFRRGELGDRIDEILPMDTFGYGVGQGSIGVECRADDEEIAMGVSATLDGDTLTLNSTVLSRDGKESVHGPRDQCEELGKQLAERFWGNELARKVLGKTRQKRALTYGDAEAPGDAAAAAAAATGSPTKKAKTSDRVLQAFRAIGVVADDVPIVWYGMGKASFATASLGKSFVVYNCDKLTPVLVSPQLPKRIAALAVQPKKHLTFTACGRQIIVWKRVQRVKTLLGHKGTIKQMMAVGNVLFALDDERDIKIWDLDTMELVDTLSFPVGFTPTVMLHPDTYLNKVLVGSERGALQLWNIRKMKCIYEFKGWGSAVTALEQSPAVDVILSAGQDRAFRVFHTAREQQSRELSQGPVLKKARSLNVRVEDLKLPPIVQFASMETRARDWANVITCHENEIAAYVWRFEHRAIGKKVLRQFDPTNRVPSGSAEDLRRKKTQAISVAISSCGNYAFVGSLGGSIFRYNMQSGEKRGSYPVAATPKEKIIRSLVLPGTDLSALQDDEADKTAADVHNGPVSAVAVDALNETLVSAGIDGKLKFWALRSTSYAMRSTLALRLVRWSCIVTATCSAWRVTTKFCVYMT</sequence>
<dbReference type="EMBL" id="LNFP01001368">
    <property type="protein sequence ID" value="KUF86603.1"/>
    <property type="molecule type" value="Genomic_DNA"/>
</dbReference>
<dbReference type="GO" id="GO:0006364">
    <property type="term" value="P:rRNA processing"/>
    <property type="evidence" value="ECO:0007669"/>
    <property type="project" value="TreeGrafter"/>
</dbReference>
<dbReference type="InterPro" id="IPR001680">
    <property type="entry name" value="WD40_rpt"/>
</dbReference>
<dbReference type="PROSITE" id="PS50082">
    <property type="entry name" value="WD_REPEATS_2"/>
    <property type="match status" value="1"/>
</dbReference>
<evidence type="ECO:0000256" key="4">
    <source>
        <dbReference type="ARBA" id="ARBA00048169"/>
    </source>
</evidence>
<evidence type="ECO:0000256" key="3">
    <source>
        <dbReference type="ARBA" id="ARBA00030685"/>
    </source>
</evidence>
<dbReference type="InterPro" id="IPR059157">
    <property type="entry name" value="WDR36-Utp21_N"/>
</dbReference>
<comment type="caution">
    <text evidence="8">The sequence shown here is derived from an EMBL/GenBank/DDBJ whole genome shotgun (WGS) entry which is preliminary data.</text>
</comment>
<dbReference type="Proteomes" id="UP000054636">
    <property type="component" value="Unassembled WGS sequence"/>
</dbReference>
<evidence type="ECO:0000256" key="5">
    <source>
        <dbReference type="PROSITE-ProRule" id="PRU00221"/>
    </source>
</evidence>
<dbReference type="PRINTS" id="PR00151">
    <property type="entry name" value="PORPHBDMNASE"/>
</dbReference>
<comment type="function">
    <text evidence="1">Tetrapolymerization of the monopyrrole PBG into the hydroxymethylbilane pre-uroporphyrinogen in several discrete steps.</text>
</comment>
<accession>A0A0W8CQZ6</accession>
<feature type="domain" description="WDR36/Utp21 N-terminal" evidence="7">
    <location>
        <begin position="356"/>
        <end position="545"/>
    </location>
</feature>
<dbReference type="InterPro" id="IPR036322">
    <property type="entry name" value="WD40_repeat_dom_sf"/>
</dbReference>
<dbReference type="PROSITE" id="PS50294">
    <property type="entry name" value="WD_REPEATS_REGION"/>
    <property type="match status" value="1"/>
</dbReference>
<comment type="pathway">
    <text evidence="2">Porphyrin-containing compound metabolism; protoporphyrin-IX biosynthesis; coproporphyrinogen-III from 5-aminolevulinate: step 2/4.</text>
</comment>
<organism evidence="8 9">
    <name type="scientific">Phytophthora nicotianae</name>
    <name type="common">Potato buckeye rot agent</name>
    <name type="synonym">Phytophthora parasitica</name>
    <dbReference type="NCBI Taxonomy" id="4792"/>
    <lineage>
        <taxon>Eukaryota</taxon>
        <taxon>Sar</taxon>
        <taxon>Stramenopiles</taxon>
        <taxon>Oomycota</taxon>
        <taxon>Peronosporomycetes</taxon>
        <taxon>Peronosporales</taxon>
        <taxon>Peronosporaceae</taxon>
        <taxon>Phytophthora</taxon>
    </lineage>
</organism>
<dbReference type="Pfam" id="PF01379">
    <property type="entry name" value="Porphobil_deam"/>
    <property type="match status" value="1"/>
</dbReference>